<protein>
    <submittedName>
        <fullName evidence="1">Uncharacterized protein</fullName>
    </submittedName>
</protein>
<dbReference type="KEGG" id="yti:FNA67_01405"/>
<evidence type="ECO:0000313" key="2">
    <source>
        <dbReference type="Proteomes" id="UP000321062"/>
    </source>
</evidence>
<dbReference type="AlphaFoldDB" id="A0A5B9DIL2"/>
<organism evidence="1 2">
    <name type="scientific">Paradevosia tibetensis</name>
    <dbReference type="NCBI Taxonomy" id="1447062"/>
    <lineage>
        <taxon>Bacteria</taxon>
        <taxon>Pseudomonadati</taxon>
        <taxon>Pseudomonadota</taxon>
        <taxon>Alphaproteobacteria</taxon>
        <taxon>Hyphomicrobiales</taxon>
        <taxon>Devosiaceae</taxon>
        <taxon>Paradevosia</taxon>
    </lineage>
</organism>
<dbReference type="EMBL" id="CP041690">
    <property type="protein sequence ID" value="QEE18913.1"/>
    <property type="molecule type" value="Genomic_DNA"/>
</dbReference>
<dbReference type="RefSeq" id="WP_147654806.1">
    <property type="nucleotide sequence ID" value="NZ_BMFM01000001.1"/>
</dbReference>
<name>A0A5B9DIL2_9HYPH</name>
<dbReference type="OrthoDB" id="9958869at2"/>
<accession>A0A5B9DIL2</accession>
<gene>
    <name evidence="1" type="ORF">FNA67_01405</name>
</gene>
<dbReference type="Proteomes" id="UP000321062">
    <property type="component" value="Chromosome"/>
</dbReference>
<sequence>MQRLSVLALVLAGLALLWLGAPGYARAEAHLSAPTAQMCAEAADLVVTASEALSAKPHLLKACAGQKNRLAIPCQTDRCLPVEPLALTYRPPEARPVPFVAQAMTEHADPDGQFRPPRA</sequence>
<reference evidence="1 2" key="1">
    <citation type="journal article" date="2015" name="Int. J. Syst. Evol. Microbiol.">
        <title>Youhaiella tibetensis gen. nov., sp. nov., isolated from subsurface sediment.</title>
        <authorList>
            <person name="Wang Y.X."/>
            <person name="Huang F.Q."/>
            <person name="Nogi Y."/>
            <person name="Pang S.J."/>
            <person name="Wang P.K."/>
            <person name="Lv J."/>
        </authorList>
    </citation>
    <scope>NUCLEOTIDE SEQUENCE [LARGE SCALE GENOMIC DNA]</scope>
    <source>
        <strain evidence="2">fig4</strain>
    </source>
</reference>
<proteinExistence type="predicted"/>
<evidence type="ECO:0000313" key="1">
    <source>
        <dbReference type="EMBL" id="QEE18913.1"/>
    </source>
</evidence>
<keyword evidence="2" id="KW-1185">Reference proteome</keyword>